<evidence type="ECO:0000256" key="3">
    <source>
        <dbReference type="SAM" id="Phobius"/>
    </source>
</evidence>
<protein>
    <submittedName>
        <fullName evidence="4">Enoyl-CoA hydratase/isomerase family protein, putative</fullName>
    </submittedName>
</protein>
<dbReference type="Pfam" id="PF00378">
    <property type="entry name" value="ECH_1"/>
    <property type="match status" value="1"/>
</dbReference>
<dbReference type="VEuPathDB" id="ToxoDB:ENH_00034950"/>
<proteinExistence type="inferred from homology"/>
<dbReference type="PROSITE" id="PS00166">
    <property type="entry name" value="ENOYL_COA_HYDRATASE"/>
    <property type="match status" value="1"/>
</dbReference>
<keyword evidence="3" id="KW-0812">Transmembrane</keyword>
<dbReference type="Proteomes" id="UP000030754">
    <property type="component" value="Unassembled WGS sequence"/>
</dbReference>
<dbReference type="EMBL" id="HG724334">
    <property type="protein sequence ID" value="CDJ67348.1"/>
    <property type="molecule type" value="Genomic_DNA"/>
</dbReference>
<dbReference type="Gene3D" id="3.90.226.10">
    <property type="entry name" value="2-enoyl-CoA Hydratase, Chain A, domain 1"/>
    <property type="match status" value="1"/>
</dbReference>
<dbReference type="InterPro" id="IPR001753">
    <property type="entry name" value="Enoyl-CoA_hydra/iso"/>
</dbReference>
<comment type="similarity">
    <text evidence="1 2">Belongs to the enoyl-CoA hydratase/isomerase family.</text>
</comment>
<dbReference type="CDD" id="cd06558">
    <property type="entry name" value="crotonase-like"/>
    <property type="match status" value="1"/>
</dbReference>
<dbReference type="GO" id="GO:0005777">
    <property type="term" value="C:peroxisome"/>
    <property type="evidence" value="ECO:0007669"/>
    <property type="project" value="TreeGrafter"/>
</dbReference>
<keyword evidence="5" id="KW-1185">Reference proteome</keyword>
<evidence type="ECO:0000313" key="4">
    <source>
        <dbReference type="EMBL" id="CDJ67348.1"/>
    </source>
</evidence>
<dbReference type="RefSeq" id="XP_013435815.1">
    <property type="nucleotide sequence ID" value="XM_013580361.1"/>
</dbReference>
<gene>
    <name evidence="4" type="ORF">ENH_00034950</name>
</gene>
<dbReference type="OrthoDB" id="410701at2759"/>
<feature type="transmembrane region" description="Helical" evidence="3">
    <location>
        <begin position="93"/>
        <end position="112"/>
    </location>
</feature>
<keyword evidence="4" id="KW-0413">Isomerase</keyword>
<dbReference type="SUPFAM" id="SSF52096">
    <property type="entry name" value="ClpP/crotonase"/>
    <property type="match status" value="1"/>
</dbReference>
<dbReference type="GO" id="GO:0006635">
    <property type="term" value="P:fatty acid beta-oxidation"/>
    <property type="evidence" value="ECO:0007669"/>
    <property type="project" value="TreeGrafter"/>
</dbReference>
<keyword evidence="3" id="KW-0472">Membrane</keyword>
<organism evidence="4 5">
    <name type="scientific">Eimeria necatrix</name>
    <dbReference type="NCBI Taxonomy" id="51315"/>
    <lineage>
        <taxon>Eukaryota</taxon>
        <taxon>Sar</taxon>
        <taxon>Alveolata</taxon>
        <taxon>Apicomplexa</taxon>
        <taxon>Conoidasida</taxon>
        <taxon>Coccidia</taxon>
        <taxon>Eucoccidiorida</taxon>
        <taxon>Eimeriorina</taxon>
        <taxon>Eimeriidae</taxon>
        <taxon>Eimeria</taxon>
    </lineage>
</organism>
<dbReference type="InterPro" id="IPR029045">
    <property type="entry name" value="ClpP/crotonase-like_dom_sf"/>
</dbReference>
<evidence type="ECO:0000313" key="5">
    <source>
        <dbReference type="Proteomes" id="UP000030754"/>
    </source>
</evidence>
<dbReference type="PANTHER" id="PTHR11941">
    <property type="entry name" value="ENOYL-COA HYDRATASE-RELATED"/>
    <property type="match status" value="1"/>
</dbReference>
<dbReference type="GO" id="GO:0004165">
    <property type="term" value="F:delta(3)-delta(2)-enoyl-CoA isomerase activity"/>
    <property type="evidence" value="ECO:0007669"/>
    <property type="project" value="TreeGrafter"/>
</dbReference>
<accession>U6MWF2</accession>
<sequence>MEYPKLLGPSQGGVYTIHLGTNENRIDFEFIQDIEQLLTIIEAKDGPTACVITGEGKFFSNGLNLDVLMAQPKELLGSFHCLLSRLLTFPVPLVAAINGHAFAGGAMLALACDFRVMNRKRGFLCINEVDNGLPLTPGMCAIVKSKIDRSLWAPTILGARRWTGEDCLRNRIVDAACEPGEVLQQAQALAAREAPRGASKLLYKGLKEEMFAEEIKLLSSGVGGVMQVVPQVAKVSKM</sequence>
<name>U6MWF2_9EIME</name>
<dbReference type="GeneID" id="25473659"/>
<keyword evidence="3" id="KW-1133">Transmembrane helix</keyword>
<evidence type="ECO:0000256" key="1">
    <source>
        <dbReference type="ARBA" id="ARBA00005254"/>
    </source>
</evidence>
<reference evidence="4" key="2">
    <citation type="submission" date="2013-10" db="EMBL/GenBank/DDBJ databases">
        <authorList>
            <person name="Aslett M."/>
        </authorList>
    </citation>
    <scope>NUCLEOTIDE SEQUENCE [LARGE SCALE GENOMIC DNA]</scope>
    <source>
        <strain evidence="4">Houghton</strain>
    </source>
</reference>
<dbReference type="PANTHER" id="PTHR11941:SF75">
    <property type="entry name" value="ENOYL-COA HYDRATASE_ISOMERASE FAMILY PROTEIN"/>
    <property type="match status" value="1"/>
</dbReference>
<dbReference type="InterPro" id="IPR018376">
    <property type="entry name" value="Enoyl-CoA_hyd/isom_CS"/>
</dbReference>
<reference evidence="4" key="1">
    <citation type="submission" date="2013-10" db="EMBL/GenBank/DDBJ databases">
        <title>Genomic analysis of the causative agents of coccidiosis in chickens.</title>
        <authorList>
            <person name="Reid A.J."/>
            <person name="Blake D."/>
            <person name="Billington K."/>
            <person name="Browne H."/>
            <person name="Dunn M."/>
            <person name="Hung S."/>
            <person name="Kawahara F."/>
            <person name="Miranda-Saavedra D."/>
            <person name="Mourier T."/>
            <person name="Nagra H."/>
            <person name="Otto T.D."/>
            <person name="Rawlings N."/>
            <person name="Sanchez A."/>
            <person name="Sanders M."/>
            <person name="Subramaniam C."/>
            <person name="Tay Y."/>
            <person name="Dear P."/>
            <person name="Doerig C."/>
            <person name="Gruber A."/>
            <person name="Parkinson J."/>
            <person name="Shirley M."/>
            <person name="Wan K.L."/>
            <person name="Berriman M."/>
            <person name="Tomley F."/>
            <person name="Pain A."/>
        </authorList>
    </citation>
    <scope>NUCLEOTIDE SEQUENCE [LARGE SCALE GENOMIC DNA]</scope>
    <source>
        <strain evidence="4">Houghton</strain>
    </source>
</reference>
<dbReference type="AlphaFoldDB" id="U6MWF2"/>
<evidence type="ECO:0000256" key="2">
    <source>
        <dbReference type="RuleBase" id="RU003707"/>
    </source>
</evidence>